<dbReference type="CDD" id="cd01763">
    <property type="entry name" value="Ubl_SUMO_like"/>
    <property type="match status" value="1"/>
</dbReference>
<dbReference type="SUPFAM" id="SSF140383">
    <property type="entry name" value="BSD domain-like"/>
    <property type="match status" value="1"/>
</dbReference>
<dbReference type="GO" id="GO:0005794">
    <property type="term" value="C:Golgi apparatus"/>
    <property type="evidence" value="ECO:0007669"/>
    <property type="project" value="TreeGrafter"/>
</dbReference>
<name>A0A177WYM1_BATDL</name>
<feature type="domain" description="BSD" evidence="2">
    <location>
        <begin position="584"/>
        <end position="636"/>
    </location>
</feature>
<protein>
    <recommendedName>
        <fullName evidence="2">BSD domain-containing protein</fullName>
    </recommendedName>
</protein>
<feature type="compositionally biased region" description="Basic and acidic residues" evidence="1">
    <location>
        <begin position="488"/>
        <end position="505"/>
    </location>
</feature>
<dbReference type="EMBL" id="DS022314">
    <property type="protein sequence ID" value="OAJ44992.1"/>
    <property type="molecule type" value="Genomic_DNA"/>
</dbReference>
<organism evidence="3 4">
    <name type="scientific">Batrachochytrium dendrobatidis (strain JEL423)</name>
    <dbReference type="NCBI Taxonomy" id="403673"/>
    <lineage>
        <taxon>Eukaryota</taxon>
        <taxon>Fungi</taxon>
        <taxon>Fungi incertae sedis</taxon>
        <taxon>Chytridiomycota</taxon>
        <taxon>Chytridiomycota incertae sedis</taxon>
        <taxon>Chytridiomycetes</taxon>
        <taxon>Rhizophydiales</taxon>
        <taxon>Rhizophydiales incertae sedis</taxon>
        <taxon>Batrachochytrium</taxon>
    </lineage>
</organism>
<dbReference type="GO" id="GO:0038203">
    <property type="term" value="P:TORC2 signaling"/>
    <property type="evidence" value="ECO:0007669"/>
    <property type="project" value="TreeGrafter"/>
</dbReference>
<evidence type="ECO:0000256" key="1">
    <source>
        <dbReference type="SAM" id="MobiDB-lite"/>
    </source>
</evidence>
<dbReference type="SMART" id="SM00751">
    <property type="entry name" value="BSD"/>
    <property type="match status" value="1"/>
</dbReference>
<dbReference type="VEuPathDB" id="FungiDB:BDEG_28162"/>
<feature type="region of interest" description="Disordered" evidence="1">
    <location>
        <begin position="478"/>
        <end position="518"/>
    </location>
</feature>
<gene>
    <name evidence="3" type="ORF">BDEG_28162</name>
</gene>
<dbReference type="GO" id="GO:0005634">
    <property type="term" value="C:nucleus"/>
    <property type="evidence" value="ECO:0007669"/>
    <property type="project" value="TreeGrafter"/>
</dbReference>
<feature type="compositionally biased region" description="Polar residues" evidence="1">
    <location>
        <begin position="20"/>
        <end position="33"/>
    </location>
</feature>
<reference evidence="3 4" key="1">
    <citation type="submission" date="2006-10" db="EMBL/GenBank/DDBJ databases">
        <title>The Genome Sequence of Batrachochytrium dendrobatidis JEL423.</title>
        <authorList>
            <consortium name="The Broad Institute Genome Sequencing Platform"/>
            <person name="Birren B."/>
            <person name="Lander E."/>
            <person name="Galagan J."/>
            <person name="Cuomo C."/>
            <person name="Devon K."/>
            <person name="Jaffe D."/>
            <person name="Butler J."/>
            <person name="Alvarez P."/>
            <person name="Gnerre S."/>
            <person name="Grabherr M."/>
            <person name="Kleber M."/>
            <person name="Mauceli E."/>
            <person name="Brockman W."/>
            <person name="Young S."/>
            <person name="LaButti K."/>
            <person name="Sykes S."/>
            <person name="DeCaprio D."/>
            <person name="Crawford M."/>
            <person name="Koehrsen M."/>
            <person name="Engels R."/>
            <person name="Montgomery P."/>
            <person name="Pearson M."/>
            <person name="Howarth C."/>
            <person name="Larson L."/>
            <person name="White J."/>
            <person name="O'Leary S."/>
            <person name="Kodira C."/>
            <person name="Zeng Q."/>
            <person name="Yandava C."/>
            <person name="Alvarado L."/>
            <person name="Longcore J."/>
            <person name="James T."/>
        </authorList>
    </citation>
    <scope>NUCLEOTIDE SEQUENCE [LARGE SCALE GENOMIC DNA]</scope>
    <source>
        <strain evidence="3 4">JEL423</strain>
    </source>
</reference>
<dbReference type="Gene3D" id="3.10.20.90">
    <property type="entry name" value="Phosphatidylinositol 3-kinase Catalytic Subunit, Chain A, domain 1"/>
    <property type="match status" value="1"/>
</dbReference>
<reference evidence="3 4" key="2">
    <citation type="submission" date="2016-05" db="EMBL/GenBank/DDBJ databases">
        <title>Lineage-specific infection strategies underlie the spectrum of fungal disease in amphibians.</title>
        <authorList>
            <person name="Cuomo C.A."/>
            <person name="Farrer R.A."/>
            <person name="James T."/>
            <person name="Longcore J."/>
            <person name="Birren B."/>
        </authorList>
    </citation>
    <scope>NUCLEOTIDE SEQUENCE [LARGE SCALE GENOMIC DNA]</scope>
    <source>
        <strain evidence="3 4">JEL423</strain>
    </source>
</reference>
<proteinExistence type="predicted"/>
<dbReference type="InterPro" id="IPR035925">
    <property type="entry name" value="BSD_dom_sf"/>
</dbReference>
<dbReference type="eggNOG" id="KOG4310">
    <property type="taxonomic scope" value="Eukaryota"/>
</dbReference>
<dbReference type="Pfam" id="PF11976">
    <property type="entry name" value="Rad60-SLD"/>
    <property type="match status" value="1"/>
</dbReference>
<dbReference type="PROSITE" id="PS50858">
    <property type="entry name" value="BSD"/>
    <property type="match status" value="1"/>
</dbReference>
<dbReference type="STRING" id="403673.A0A177WYM1"/>
<evidence type="ECO:0000313" key="4">
    <source>
        <dbReference type="Proteomes" id="UP000077115"/>
    </source>
</evidence>
<evidence type="ECO:0000313" key="3">
    <source>
        <dbReference type="EMBL" id="OAJ44992.1"/>
    </source>
</evidence>
<evidence type="ECO:0000259" key="2">
    <source>
        <dbReference type="PROSITE" id="PS50858"/>
    </source>
</evidence>
<dbReference type="Pfam" id="PF03909">
    <property type="entry name" value="BSD"/>
    <property type="match status" value="1"/>
</dbReference>
<feature type="compositionally biased region" description="Polar residues" evidence="1">
    <location>
        <begin position="478"/>
        <end position="487"/>
    </location>
</feature>
<dbReference type="InterPro" id="IPR051494">
    <property type="entry name" value="BSD_domain-containing"/>
</dbReference>
<accession>A0A177WYM1</accession>
<dbReference type="AlphaFoldDB" id="A0A177WYM1"/>
<dbReference type="OrthoDB" id="47923at2759"/>
<sequence length="757" mass="84112">MPKRSRQLDTPAESHENDKQTFSISKPCKTSNSDFDFFDLGKKSVSRTRPTALENVDSTAEQRKRAILLDLDNDSEDGDILQPSNLIESTSSPGRIKDAKDSSASSLSKSQQIRDVSLTPPPMDLSAESQASLDEIRRNLWSFQQSLGREVDVDVDEDDRFEEPFVHVSHIVGAGSSATTHSSNKVAEQPDFNITVKIEHHVWPHADTPSLFKPFKIKVSKNHRVQQLLNVIAHRSGISELDLVLSHHNVKLFPLSYISESGVHDGDTLVSYTSHQFTQMLNDSPKRSILNRLSVDSPEKSKEDQVLGEHTFVIQIRQATGITKVRVGQKTTFFQISEKLDMPDIQFEFDGERLDKSSSIEEIGIEMMDLIDARLPLHFIQNSATLNMFSKFVSSFGSKLVTTLSEANASLDAQRDEYLKARKEKDGGDFKETPADALQLSPLPMPLLSNTLLGASKGNGVESALDGQNKSVTTLWTASADPNSLHSQSRDVDNEGQRSSDKKGIVDPSESTNDTGAAAPSGFFGWNRWSNATATSLVSTVSAHPSPTITPSWTNVPNADSLQKDIFLLSKEKRNFLTPLPEGTDFVFKMDVFYEDAMWMLKEDPDLQKMRFDLVPKVINDNDFWKNYFYRVNMLKQQAILANPQFVSNVDSSEFQPSVDVKNPVVENLPVETTASHSDHLETGDPIMSGTAPLDIEQLISSTLEPVQKTNPELVAKQETDYDMGSVADTIADDEGDLVEPDYGSDWEKELQAELGL</sequence>
<dbReference type="InterPro" id="IPR022617">
    <property type="entry name" value="Rad60/SUMO-like_dom"/>
</dbReference>
<feature type="region of interest" description="Disordered" evidence="1">
    <location>
        <begin position="1"/>
        <end position="33"/>
    </location>
</feature>
<dbReference type="PANTHER" id="PTHR16019">
    <property type="entry name" value="SYNAPSE-ASSOCIATED PROTEIN"/>
    <property type="match status" value="1"/>
</dbReference>
<dbReference type="Gene3D" id="1.10.3970.10">
    <property type="entry name" value="BSD domain"/>
    <property type="match status" value="1"/>
</dbReference>
<dbReference type="InterPro" id="IPR005607">
    <property type="entry name" value="BSD_dom"/>
</dbReference>
<feature type="compositionally biased region" description="Polar residues" evidence="1">
    <location>
        <begin position="82"/>
        <end position="93"/>
    </location>
</feature>
<dbReference type="PANTHER" id="PTHR16019:SF6">
    <property type="entry name" value="SYNAPSE-ASSOCIATED PROTEIN 1"/>
    <property type="match status" value="1"/>
</dbReference>
<feature type="region of interest" description="Disordered" evidence="1">
    <location>
        <begin position="70"/>
        <end position="126"/>
    </location>
</feature>
<dbReference type="Proteomes" id="UP000077115">
    <property type="component" value="Unassembled WGS sequence"/>
</dbReference>